<dbReference type="GO" id="GO:0004672">
    <property type="term" value="F:protein kinase activity"/>
    <property type="evidence" value="ECO:0007669"/>
    <property type="project" value="InterPro"/>
</dbReference>
<dbReference type="Pfam" id="PF00560">
    <property type="entry name" value="LRR_1"/>
    <property type="match status" value="2"/>
</dbReference>
<dbReference type="InterPro" id="IPR050994">
    <property type="entry name" value="At_inactive_RLKs"/>
</dbReference>
<protein>
    <recommendedName>
        <fullName evidence="10">Protein kinase domain-containing protein</fullName>
    </recommendedName>
</protein>
<dbReference type="InterPro" id="IPR000719">
    <property type="entry name" value="Prot_kinase_dom"/>
</dbReference>
<dbReference type="EMBL" id="CP144747">
    <property type="protein sequence ID" value="WVZ64802.1"/>
    <property type="molecule type" value="Genomic_DNA"/>
</dbReference>
<evidence type="ECO:0000313" key="12">
    <source>
        <dbReference type="Proteomes" id="UP001341281"/>
    </source>
</evidence>
<dbReference type="SUPFAM" id="SSF56112">
    <property type="entry name" value="Protein kinase-like (PK-like)"/>
    <property type="match status" value="1"/>
</dbReference>
<dbReference type="PANTHER" id="PTHR48010:SF22">
    <property type="entry name" value="OS09G0376600 PROTEIN"/>
    <property type="match status" value="1"/>
</dbReference>
<dbReference type="PROSITE" id="PS50011">
    <property type="entry name" value="PROTEIN_KINASE_DOM"/>
    <property type="match status" value="1"/>
</dbReference>
<feature type="domain" description="Protein kinase" evidence="10">
    <location>
        <begin position="395"/>
        <end position="725"/>
    </location>
</feature>
<evidence type="ECO:0000259" key="10">
    <source>
        <dbReference type="PROSITE" id="PS50011"/>
    </source>
</evidence>
<evidence type="ECO:0000256" key="9">
    <source>
        <dbReference type="SAM" id="SignalP"/>
    </source>
</evidence>
<dbReference type="Proteomes" id="UP001341281">
    <property type="component" value="Chromosome 03"/>
</dbReference>
<dbReference type="Gene3D" id="1.10.510.10">
    <property type="entry name" value="Transferase(Phosphotransferase) domain 1"/>
    <property type="match status" value="1"/>
</dbReference>
<comment type="subcellular location">
    <subcellularLocation>
        <location evidence="1">Membrane</location>
    </subcellularLocation>
</comment>
<accession>A0AAQ3T3X3</accession>
<dbReference type="FunFam" id="3.80.10.10:FF:000383">
    <property type="entry name" value="Leucine-rich repeat receptor protein kinase EMS1"/>
    <property type="match status" value="1"/>
</dbReference>
<keyword evidence="5 8" id="KW-1133">Transmembrane helix</keyword>
<organism evidence="11 12">
    <name type="scientific">Paspalum notatum var. saurae</name>
    <dbReference type="NCBI Taxonomy" id="547442"/>
    <lineage>
        <taxon>Eukaryota</taxon>
        <taxon>Viridiplantae</taxon>
        <taxon>Streptophyta</taxon>
        <taxon>Embryophyta</taxon>
        <taxon>Tracheophyta</taxon>
        <taxon>Spermatophyta</taxon>
        <taxon>Magnoliopsida</taxon>
        <taxon>Liliopsida</taxon>
        <taxon>Poales</taxon>
        <taxon>Poaceae</taxon>
        <taxon>PACMAD clade</taxon>
        <taxon>Panicoideae</taxon>
        <taxon>Andropogonodae</taxon>
        <taxon>Paspaleae</taxon>
        <taxon>Paspalinae</taxon>
        <taxon>Paspalum</taxon>
    </lineage>
</organism>
<dbReference type="Gene3D" id="3.80.10.10">
    <property type="entry name" value="Ribonuclease Inhibitor"/>
    <property type="match status" value="1"/>
</dbReference>
<keyword evidence="3 8" id="KW-0812">Transmembrane</keyword>
<dbReference type="Gene3D" id="3.30.200.20">
    <property type="entry name" value="Phosphorylase Kinase, domain 1"/>
    <property type="match status" value="1"/>
</dbReference>
<proteinExistence type="predicted"/>
<feature type="transmembrane region" description="Helical" evidence="8">
    <location>
        <begin position="279"/>
        <end position="300"/>
    </location>
</feature>
<keyword evidence="6 8" id="KW-0472">Membrane</keyword>
<evidence type="ECO:0000256" key="3">
    <source>
        <dbReference type="ARBA" id="ARBA00022692"/>
    </source>
</evidence>
<dbReference type="InterPro" id="IPR001245">
    <property type="entry name" value="Ser-Thr/Tyr_kinase_cat_dom"/>
</dbReference>
<dbReference type="InterPro" id="IPR032675">
    <property type="entry name" value="LRR_dom_sf"/>
</dbReference>
<feature type="region of interest" description="Disordered" evidence="7">
    <location>
        <begin position="308"/>
        <end position="353"/>
    </location>
</feature>
<dbReference type="GO" id="GO:0016020">
    <property type="term" value="C:membrane"/>
    <property type="evidence" value="ECO:0007669"/>
    <property type="project" value="UniProtKB-SubCell"/>
</dbReference>
<dbReference type="InterPro" id="IPR011009">
    <property type="entry name" value="Kinase-like_dom_sf"/>
</dbReference>
<dbReference type="Pfam" id="PF07714">
    <property type="entry name" value="PK_Tyr_Ser-Thr"/>
    <property type="match status" value="1"/>
</dbReference>
<evidence type="ECO:0000256" key="1">
    <source>
        <dbReference type="ARBA" id="ARBA00004370"/>
    </source>
</evidence>
<keyword evidence="2" id="KW-0433">Leucine-rich repeat</keyword>
<evidence type="ECO:0000256" key="5">
    <source>
        <dbReference type="ARBA" id="ARBA00022989"/>
    </source>
</evidence>
<dbReference type="PANTHER" id="PTHR48010">
    <property type="entry name" value="OS05G0588300 PROTEIN"/>
    <property type="match status" value="1"/>
</dbReference>
<dbReference type="SUPFAM" id="SSF52058">
    <property type="entry name" value="L domain-like"/>
    <property type="match status" value="1"/>
</dbReference>
<evidence type="ECO:0000313" key="11">
    <source>
        <dbReference type="EMBL" id="WVZ64802.1"/>
    </source>
</evidence>
<name>A0AAQ3T3X3_PASNO</name>
<feature type="chain" id="PRO_5042922954" description="Protein kinase domain-containing protein" evidence="9">
    <location>
        <begin position="26"/>
        <end position="725"/>
    </location>
</feature>
<evidence type="ECO:0000256" key="8">
    <source>
        <dbReference type="SAM" id="Phobius"/>
    </source>
</evidence>
<dbReference type="InterPro" id="IPR001611">
    <property type="entry name" value="Leu-rich_rpt"/>
</dbReference>
<dbReference type="GO" id="GO:0005524">
    <property type="term" value="F:ATP binding"/>
    <property type="evidence" value="ECO:0007669"/>
    <property type="project" value="InterPro"/>
</dbReference>
<evidence type="ECO:0000256" key="6">
    <source>
        <dbReference type="ARBA" id="ARBA00023136"/>
    </source>
</evidence>
<gene>
    <name evidence="11" type="ORF">U9M48_014274</name>
</gene>
<evidence type="ECO:0000256" key="4">
    <source>
        <dbReference type="ARBA" id="ARBA00022737"/>
    </source>
</evidence>
<keyword evidence="12" id="KW-1185">Reference proteome</keyword>
<reference evidence="11 12" key="1">
    <citation type="submission" date="2024-02" db="EMBL/GenBank/DDBJ databases">
        <title>High-quality chromosome-scale genome assembly of Pensacola bahiagrass (Paspalum notatum Flugge var. saurae).</title>
        <authorList>
            <person name="Vega J.M."/>
            <person name="Podio M."/>
            <person name="Orjuela J."/>
            <person name="Siena L.A."/>
            <person name="Pessino S.C."/>
            <person name="Combes M.C."/>
            <person name="Mariac C."/>
            <person name="Albertini E."/>
            <person name="Pupilli F."/>
            <person name="Ortiz J.P.A."/>
            <person name="Leblanc O."/>
        </authorList>
    </citation>
    <scope>NUCLEOTIDE SEQUENCE [LARGE SCALE GENOMIC DNA]</scope>
    <source>
        <strain evidence="11">R1</strain>
        <tissue evidence="11">Leaf</tissue>
    </source>
</reference>
<sequence length="725" mass="75517">MAKVLPALAAALVLLAMCSSCRVRGDESATVTAALVSFLTTLAGDGDGGQTATRLGWNAAVDPCRRGNTTSLWGGTVTCFNSKSQYAGLIKTIDLRLLGLNGTVDAAQLCAAPAVRVVKVSGNALRGGLPAGVSACAGLTHLEVAGNRLSGSLPPSLAGLGQLQVLDVSGNSFSGEIPPGLSKLPNLVRFIANDNRFNGTIPGFNLGDERFQNFTVADNNLTGPIPKNAGRFGKGSFWPNAAGMCGEPFFGPCPASPSSEADGGNGDGNGHKKKTVPKIVMYLGYVLLGAAILGFVLYKVCSKKKRSKQMGRKPSKLGRGSRGVHDSSKLTTTTTTTSVSPSKSVYSLPTSGDHAAAAGAPSAPLVVLRRSGTASITSNAAAAAAKDLRFEDLLKSPAELLGRGRFGSSYKVVVPGGAALAVKRVKDGAVNEEEFRRRMERVGRAKHPAVLPPLAFYCAMQEKLVVYEFQSNGSLAKLLHGSIENSQGPLDWPARLHIASKVADGMAFMHAALRGDGVSSNSSSGEEAAADGPIAHGSLKASNVLFTAGMEPCISEYGVTTPPGSDVGGAAAAFPFRADVRAFGVLLLELLTGKVTSAQGDGAELARWVTSVIREEWTAEVFDRALLARVSGGTMAETRFALRHLWKAQVWSWWKPSNITTLFNGGGGAGDGSTEQRMVRLLQVAMRCVDVDASPGAAPPTMREVAGMVGAIRDEDDSRSVSFEV</sequence>
<feature type="signal peptide" evidence="9">
    <location>
        <begin position="1"/>
        <end position="25"/>
    </location>
</feature>
<evidence type="ECO:0000256" key="7">
    <source>
        <dbReference type="SAM" id="MobiDB-lite"/>
    </source>
</evidence>
<dbReference type="AlphaFoldDB" id="A0AAQ3T3X3"/>
<keyword evidence="4" id="KW-0677">Repeat</keyword>
<keyword evidence="9" id="KW-0732">Signal</keyword>
<evidence type="ECO:0000256" key="2">
    <source>
        <dbReference type="ARBA" id="ARBA00022614"/>
    </source>
</evidence>
<feature type="compositionally biased region" description="Low complexity" evidence="7">
    <location>
        <begin position="329"/>
        <end position="353"/>
    </location>
</feature>